<dbReference type="CDD" id="cd14771">
    <property type="entry name" value="TrHb2_Mt-trHbO-like_O"/>
    <property type="match status" value="1"/>
</dbReference>
<evidence type="ECO:0000256" key="3">
    <source>
        <dbReference type="ARBA" id="ARBA00022723"/>
    </source>
</evidence>
<evidence type="ECO:0008006" key="9">
    <source>
        <dbReference type="Google" id="ProtNLM"/>
    </source>
</evidence>
<evidence type="ECO:0000256" key="2">
    <source>
        <dbReference type="ARBA" id="ARBA00022617"/>
    </source>
</evidence>
<dbReference type="GO" id="GO:0020037">
    <property type="term" value="F:heme binding"/>
    <property type="evidence" value="ECO:0007669"/>
    <property type="project" value="InterPro"/>
</dbReference>
<evidence type="ECO:0000256" key="6">
    <source>
        <dbReference type="PIRSR" id="PIRSR601486-1"/>
    </source>
</evidence>
<dbReference type="SUPFAM" id="SSF46458">
    <property type="entry name" value="Globin-like"/>
    <property type="match status" value="1"/>
</dbReference>
<keyword evidence="3" id="KW-0479">Metal-binding</keyword>
<dbReference type="PANTHER" id="PTHR47366:SF1">
    <property type="entry name" value="TWO-ON-TWO HEMOGLOBIN-3"/>
    <property type="match status" value="1"/>
</dbReference>
<dbReference type="AlphaFoldDB" id="A0A5B7WTG5"/>
<gene>
    <name evidence="7" type="ORF">GcLGCM259_1636</name>
</gene>
<dbReference type="EMBL" id="CP034412">
    <property type="protein sequence ID" value="QCY47361.1"/>
    <property type="molecule type" value="Genomic_DNA"/>
</dbReference>
<reference evidence="7 8" key="1">
    <citation type="submission" date="2018-12" db="EMBL/GenBank/DDBJ databases">
        <title>Complete Genome Sequence of Glutamicibacter creatinolyticus strain LGCM259,isolated from an abscess of a 12-year-old mare in Italy.</title>
        <authorList>
            <person name="Santos R.G."/>
            <person name="Silva A.L."/>
            <person name="Seyffert N."/>
            <person name="Castro T.L.P."/>
            <person name="Attili A.R."/>
            <person name="Rifici C."/>
            <person name="Mazzullo G."/>
            <person name="Brenig B."/>
            <person name="Venanzi F."/>
            <person name="Azevedo V."/>
        </authorList>
    </citation>
    <scope>NUCLEOTIDE SEQUENCE [LARGE SCALE GENOMIC DNA]</scope>
    <source>
        <strain evidence="7 8">LGCM 259</strain>
    </source>
</reference>
<dbReference type="RefSeq" id="WP_138177737.1">
    <property type="nucleotide sequence ID" value="NZ_CP034412.1"/>
</dbReference>
<evidence type="ECO:0000256" key="5">
    <source>
        <dbReference type="ARBA" id="ARBA00034496"/>
    </source>
</evidence>
<organism evidence="7 8">
    <name type="scientific">Glutamicibacter creatinolyticus</name>
    <dbReference type="NCBI Taxonomy" id="162496"/>
    <lineage>
        <taxon>Bacteria</taxon>
        <taxon>Bacillati</taxon>
        <taxon>Actinomycetota</taxon>
        <taxon>Actinomycetes</taxon>
        <taxon>Micrococcales</taxon>
        <taxon>Micrococcaceae</taxon>
        <taxon>Glutamicibacter</taxon>
    </lineage>
</organism>
<evidence type="ECO:0000313" key="7">
    <source>
        <dbReference type="EMBL" id="QCY47361.1"/>
    </source>
</evidence>
<keyword evidence="2 6" id="KW-0349">Heme</keyword>
<dbReference type="GO" id="GO:0046872">
    <property type="term" value="F:metal ion binding"/>
    <property type="evidence" value="ECO:0007669"/>
    <property type="project" value="UniProtKB-KW"/>
</dbReference>
<dbReference type="GO" id="GO:0019825">
    <property type="term" value="F:oxygen binding"/>
    <property type="evidence" value="ECO:0007669"/>
    <property type="project" value="InterPro"/>
</dbReference>
<accession>A0A5B7WTG5</accession>
<dbReference type="InterPro" id="IPR001486">
    <property type="entry name" value="Hemoglobin_trunc"/>
</dbReference>
<comment type="similarity">
    <text evidence="5">Belongs to the truncated hemoglobin family. Group II subfamily.</text>
</comment>
<evidence type="ECO:0000256" key="1">
    <source>
        <dbReference type="ARBA" id="ARBA00022448"/>
    </source>
</evidence>
<evidence type="ECO:0000256" key="4">
    <source>
        <dbReference type="ARBA" id="ARBA00023004"/>
    </source>
</evidence>
<dbReference type="InterPro" id="IPR012292">
    <property type="entry name" value="Globin/Proto"/>
</dbReference>
<dbReference type="Proteomes" id="UP000307000">
    <property type="component" value="Chromosome"/>
</dbReference>
<dbReference type="Pfam" id="PF01152">
    <property type="entry name" value="Bac_globin"/>
    <property type="match status" value="1"/>
</dbReference>
<evidence type="ECO:0000313" key="8">
    <source>
        <dbReference type="Proteomes" id="UP000307000"/>
    </source>
</evidence>
<dbReference type="InterPro" id="IPR009050">
    <property type="entry name" value="Globin-like_sf"/>
</dbReference>
<dbReference type="GO" id="GO:0005344">
    <property type="term" value="F:oxygen carrier activity"/>
    <property type="evidence" value="ECO:0007669"/>
    <property type="project" value="InterPro"/>
</dbReference>
<proteinExistence type="inferred from homology"/>
<sequence>MSEANPLTPRVVNNPFNNPVVTGPSSQEFLDLATEPVDAAEYGGTFYEEVGGRPVFAELTRLFYASVAEDADFRRMYPEQDLYPAQIRLQLFLEQYWGGPKTYSEHRGHPRLRMRHVPFHIDSHYRDVWLEHMNKAIDQLELPMLHAETLRDYFERAAHSLVNQPD</sequence>
<keyword evidence="8" id="KW-1185">Reference proteome</keyword>
<dbReference type="KEGG" id="gcr:GcLGCM259_1636"/>
<protein>
    <recommendedName>
        <fullName evidence="9">Globin</fullName>
    </recommendedName>
</protein>
<keyword evidence="1" id="KW-0813">Transport</keyword>
<feature type="binding site" description="distal binding residue" evidence="6">
    <location>
        <position position="159"/>
    </location>
    <ligand>
        <name>heme</name>
        <dbReference type="ChEBI" id="CHEBI:30413"/>
    </ligand>
    <ligandPart>
        <name>Fe</name>
        <dbReference type="ChEBI" id="CHEBI:18248"/>
    </ligandPart>
</feature>
<name>A0A5B7WTG5_9MICC</name>
<keyword evidence="4" id="KW-0408">Iron</keyword>
<dbReference type="InterPro" id="IPR044203">
    <property type="entry name" value="GlbO/GLB3-like"/>
</dbReference>
<dbReference type="PANTHER" id="PTHR47366">
    <property type="entry name" value="TWO-ON-TWO HEMOGLOBIN-3"/>
    <property type="match status" value="1"/>
</dbReference>
<dbReference type="Gene3D" id="1.10.490.10">
    <property type="entry name" value="Globins"/>
    <property type="match status" value="1"/>
</dbReference>